<dbReference type="EMBL" id="CADCTQ010000538">
    <property type="protein sequence ID" value="CAA9314548.1"/>
    <property type="molecule type" value="Genomic_DNA"/>
</dbReference>
<feature type="transmembrane region" description="Helical" evidence="1">
    <location>
        <begin position="12"/>
        <end position="29"/>
    </location>
</feature>
<evidence type="ECO:0000313" key="2">
    <source>
        <dbReference type="EMBL" id="CAA9314548.1"/>
    </source>
</evidence>
<organism evidence="2">
    <name type="scientific">uncultured Cytophagales bacterium</name>
    <dbReference type="NCBI Taxonomy" id="158755"/>
    <lineage>
        <taxon>Bacteria</taxon>
        <taxon>Pseudomonadati</taxon>
        <taxon>Bacteroidota</taxon>
        <taxon>Sphingobacteriia</taxon>
        <taxon>Sphingobacteriales</taxon>
        <taxon>environmental samples</taxon>
    </lineage>
</organism>
<feature type="transmembrane region" description="Helical" evidence="1">
    <location>
        <begin position="73"/>
        <end position="92"/>
    </location>
</feature>
<name>A0A6J4KUB8_9SPHI</name>
<protein>
    <submittedName>
        <fullName evidence="2">Uncharacterized protein</fullName>
    </submittedName>
</protein>
<reference evidence="2" key="1">
    <citation type="submission" date="2020-02" db="EMBL/GenBank/DDBJ databases">
        <authorList>
            <person name="Meier V. D."/>
        </authorList>
    </citation>
    <scope>NUCLEOTIDE SEQUENCE</scope>
    <source>
        <strain evidence="2">AVDCRST_MAG56</strain>
    </source>
</reference>
<sequence>MMNKLDRIGKIINWAVFAYLILISILTLTSKITYGHGLGDVIFLILSSAFALFHLLILAMLIHAKQGPVEKAIGFLMAILFLLVAVAFTYKFTLGRGPENRWRGNVFETKNEVKANVLARTPDPSATGPASPHRAVAMGRACKGF</sequence>
<keyword evidence="1" id="KW-0472">Membrane</keyword>
<keyword evidence="1" id="KW-1133">Transmembrane helix</keyword>
<accession>A0A6J4KUB8</accession>
<feature type="transmembrane region" description="Helical" evidence="1">
    <location>
        <begin position="41"/>
        <end position="61"/>
    </location>
</feature>
<keyword evidence="1" id="KW-0812">Transmembrane</keyword>
<evidence type="ECO:0000256" key="1">
    <source>
        <dbReference type="SAM" id="Phobius"/>
    </source>
</evidence>
<dbReference type="AlphaFoldDB" id="A0A6J4KUB8"/>
<gene>
    <name evidence="2" type="ORF">AVDCRST_MAG56-6544</name>
</gene>
<proteinExistence type="predicted"/>